<name>A0ABX8RL67_NOCIO</name>
<evidence type="ECO:0000313" key="2">
    <source>
        <dbReference type="EMBL" id="QXN88186.1"/>
    </source>
</evidence>
<feature type="domain" description="N-acetyltransferase" evidence="1">
    <location>
        <begin position="24"/>
        <end position="191"/>
    </location>
</feature>
<protein>
    <submittedName>
        <fullName evidence="2">GNAT family N-acetyltransferase</fullName>
    </submittedName>
</protein>
<dbReference type="PANTHER" id="PTHR43441">
    <property type="entry name" value="RIBOSOMAL-PROTEIN-SERINE ACETYLTRANSFERASE"/>
    <property type="match status" value="1"/>
</dbReference>
<organism evidence="2 3">
    <name type="scientific">Nocardia iowensis</name>
    <dbReference type="NCBI Taxonomy" id="204891"/>
    <lineage>
        <taxon>Bacteria</taxon>
        <taxon>Bacillati</taxon>
        <taxon>Actinomycetota</taxon>
        <taxon>Actinomycetes</taxon>
        <taxon>Mycobacteriales</taxon>
        <taxon>Nocardiaceae</taxon>
        <taxon>Nocardia</taxon>
    </lineage>
</organism>
<proteinExistence type="predicted"/>
<dbReference type="InterPro" id="IPR000182">
    <property type="entry name" value="GNAT_dom"/>
</dbReference>
<dbReference type="InterPro" id="IPR051908">
    <property type="entry name" value="Ribosomal_N-acetyltransferase"/>
</dbReference>
<sequence>MQTERSPALAPGITPPERIILDELLIRRWQPADLLPRWKAMTASFDHLRPWWDDSLLDLATVDGQRTYGEQAMRWPTERGSFRYGIFDLAETVLGGADLHDRIGYGAIELGYWCHVSHTGNGVITRAAAALTEIALALPAIDRVEIHCDATNTRSAAVARRIGFRLDRIGPREKTAPADSGRAMCWIRHRPARPGS</sequence>
<reference evidence="2 3" key="1">
    <citation type="submission" date="2021-07" db="EMBL/GenBank/DDBJ databases">
        <title>Whole Genome Sequence of Nocardia Iowensis.</title>
        <authorList>
            <person name="Lamm A."/>
            <person name="Collins-Fairclough A.M."/>
            <person name="Bunk B."/>
            <person name="Sproer C."/>
        </authorList>
    </citation>
    <scope>NUCLEOTIDE SEQUENCE [LARGE SCALE GENOMIC DNA]</scope>
    <source>
        <strain evidence="2 3">NRRL 5646</strain>
    </source>
</reference>
<dbReference type="PROSITE" id="PS51186">
    <property type="entry name" value="GNAT"/>
    <property type="match status" value="1"/>
</dbReference>
<dbReference type="PANTHER" id="PTHR43441:SF3">
    <property type="entry name" value="ACETYLTRANSFERASE"/>
    <property type="match status" value="1"/>
</dbReference>
<dbReference type="EMBL" id="CP078145">
    <property type="protein sequence ID" value="QXN88186.1"/>
    <property type="molecule type" value="Genomic_DNA"/>
</dbReference>
<accession>A0ABX8RL67</accession>
<gene>
    <name evidence="2" type="ORF">KV110_21450</name>
</gene>
<keyword evidence="3" id="KW-1185">Reference proteome</keyword>
<evidence type="ECO:0000313" key="3">
    <source>
        <dbReference type="Proteomes" id="UP000694257"/>
    </source>
</evidence>
<dbReference type="Proteomes" id="UP000694257">
    <property type="component" value="Chromosome"/>
</dbReference>
<evidence type="ECO:0000259" key="1">
    <source>
        <dbReference type="PROSITE" id="PS51186"/>
    </source>
</evidence>
<dbReference type="Pfam" id="PF13302">
    <property type="entry name" value="Acetyltransf_3"/>
    <property type="match status" value="1"/>
</dbReference>
<dbReference type="RefSeq" id="WP_218469069.1">
    <property type="nucleotide sequence ID" value="NZ_BAABJN010000008.1"/>
</dbReference>